<protein>
    <submittedName>
        <fullName evidence="2">U4/U6 small nuclear ribonucleoprotein Prp</fullName>
    </submittedName>
</protein>
<keyword evidence="2" id="KW-0687">Ribonucleoprotein</keyword>
<feature type="domain" description="NOSIC" evidence="1">
    <location>
        <begin position="48"/>
        <end position="100"/>
    </location>
</feature>
<evidence type="ECO:0000313" key="3">
    <source>
        <dbReference type="Proteomes" id="UP000237000"/>
    </source>
</evidence>
<name>A0A2P5FVH3_TREOI</name>
<dbReference type="EMBL" id="JXTC01000007">
    <property type="protein sequence ID" value="POO01757.1"/>
    <property type="molecule type" value="Genomic_DNA"/>
</dbReference>
<dbReference type="Proteomes" id="UP000237000">
    <property type="component" value="Unassembled WGS sequence"/>
</dbReference>
<dbReference type="GO" id="GO:0046540">
    <property type="term" value="C:U4/U6 x U5 tri-snRNP complex"/>
    <property type="evidence" value="ECO:0007669"/>
    <property type="project" value="InterPro"/>
</dbReference>
<accession>A0A2P5FVH3</accession>
<dbReference type="PANTHER" id="PTHR13904:SF0">
    <property type="entry name" value="U4_U6 SMALL NUCLEAR RIBONUCLEOPROTEIN PRP31"/>
    <property type="match status" value="1"/>
</dbReference>
<dbReference type="InParanoid" id="A0A2P5FVH3"/>
<dbReference type="Pfam" id="PF01798">
    <property type="entry name" value="Nop"/>
    <property type="match status" value="1"/>
</dbReference>
<dbReference type="InterPro" id="IPR002687">
    <property type="entry name" value="Nop_dom"/>
</dbReference>
<dbReference type="GO" id="GO:0000244">
    <property type="term" value="P:spliceosomal tri-snRNP complex assembly"/>
    <property type="evidence" value="ECO:0007669"/>
    <property type="project" value="InterPro"/>
</dbReference>
<evidence type="ECO:0000313" key="2">
    <source>
        <dbReference type="EMBL" id="POO01757.1"/>
    </source>
</evidence>
<dbReference type="SMART" id="SM00931">
    <property type="entry name" value="NOSIC"/>
    <property type="match status" value="1"/>
</dbReference>
<gene>
    <name evidence="2" type="ORF">TorRG33x02_025340</name>
</gene>
<dbReference type="AlphaFoldDB" id="A0A2P5FVH3"/>
<dbReference type="STRING" id="63057.A0A2P5FVH3"/>
<reference evidence="3" key="1">
    <citation type="submission" date="2016-06" db="EMBL/GenBank/DDBJ databases">
        <title>Parallel loss of symbiosis genes in relatives of nitrogen-fixing non-legume Parasponia.</title>
        <authorList>
            <person name="Van Velzen R."/>
            <person name="Holmer R."/>
            <person name="Bu F."/>
            <person name="Rutten L."/>
            <person name="Van Zeijl A."/>
            <person name="Liu W."/>
            <person name="Santuari L."/>
            <person name="Cao Q."/>
            <person name="Sharma T."/>
            <person name="Shen D."/>
            <person name="Roswanjaya Y."/>
            <person name="Wardhani T."/>
            <person name="Kalhor M.S."/>
            <person name="Jansen J."/>
            <person name="Van den Hoogen J."/>
            <person name="Gungor B."/>
            <person name="Hartog M."/>
            <person name="Hontelez J."/>
            <person name="Verver J."/>
            <person name="Yang W.-C."/>
            <person name="Schijlen E."/>
            <person name="Repin R."/>
            <person name="Schilthuizen M."/>
            <person name="Schranz E."/>
            <person name="Heidstra R."/>
            <person name="Miyata K."/>
            <person name="Fedorova E."/>
            <person name="Kohlen W."/>
            <person name="Bisseling T."/>
            <person name="Smit S."/>
            <person name="Geurts R."/>
        </authorList>
    </citation>
    <scope>NUCLEOTIDE SEQUENCE [LARGE SCALE GENOMIC DNA]</scope>
    <source>
        <strain evidence="3">cv. RG33-2</strain>
    </source>
</reference>
<keyword evidence="3" id="KW-1185">Reference proteome</keyword>
<dbReference type="Gene3D" id="1.10.287.4070">
    <property type="match status" value="1"/>
</dbReference>
<dbReference type="InterPro" id="IPR012976">
    <property type="entry name" value="NOSIC"/>
</dbReference>
<dbReference type="PANTHER" id="PTHR13904">
    <property type="entry name" value="PRE-MRNA SPLICING FACTOR PRP31"/>
    <property type="match status" value="1"/>
</dbReference>
<comment type="caution">
    <text evidence="2">The sequence shown here is derived from an EMBL/GenBank/DDBJ whole genome shotgun (WGS) entry which is preliminary data.</text>
</comment>
<proteinExistence type="predicted"/>
<dbReference type="InterPro" id="IPR027105">
    <property type="entry name" value="Prp31"/>
</dbReference>
<dbReference type="OrthoDB" id="4771285at2759"/>
<dbReference type="GO" id="GO:0071011">
    <property type="term" value="C:precatalytic spliceosome"/>
    <property type="evidence" value="ECO:0007669"/>
    <property type="project" value="TreeGrafter"/>
</dbReference>
<organism evidence="2 3">
    <name type="scientific">Trema orientale</name>
    <name type="common">Charcoal tree</name>
    <name type="synonym">Celtis orientalis</name>
    <dbReference type="NCBI Taxonomy" id="63057"/>
    <lineage>
        <taxon>Eukaryota</taxon>
        <taxon>Viridiplantae</taxon>
        <taxon>Streptophyta</taxon>
        <taxon>Embryophyta</taxon>
        <taxon>Tracheophyta</taxon>
        <taxon>Spermatophyta</taxon>
        <taxon>Magnoliopsida</taxon>
        <taxon>eudicotyledons</taxon>
        <taxon>Gunneridae</taxon>
        <taxon>Pentapetalae</taxon>
        <taxon>rosids</taxon>
        <taxon>fabids</taxon>
        <taxon>Rosales</taxon>
        <taxon>Cannabaceae</taxon>
        <taxon>Trema</taxon>
    </lineage>
</organism>
<evidence type="ECO:0000259" key="1">
    <source>
        <dbReference type="SMART" id="SM00931"/>
    </source>
</evidence>
<dbReference type="FunFam" id="1.10.287.4070:FF:000003">
    <property type="entry name" value="U4/U6 small nuclear ribonucleoprotein PRP31"/>
    <property type="match status" value="1"/>
</dbReference>
<sequence>MAILDDLESFSKLQKTQRYIDILFQKVEDALEKGCNDPEYQQQQQQQLIEDCNALANDIEDEIVVIHDFIRDKYGLKFPELESLVPDPVDYARIVKRIGNEMDLTKVDLEGLLPSPVAMVVSITASTTSGEPLAEQALRETIEACDRVLSLDSAKKKLADFVETTRRIGSDASL</sequence>
<dbReference type="InterPro" id="IPR036070">
    <property type="entry name" value="Nop_dom_sf"/>
</dbReference>
<dbReference type="GO" id="GO:0005687">
    <property type="term" value="C:U4 snRNP"/>
    <property type="evidence" value="ECO:0007669"/>
    <property type="project" value="TreeGrafter"/>
</dbReference>
<dbReference type="SUPFAM" id="SSF89124">
    <property type="entry name" value="Nop domain"/>
    <property type="match status" value="1"/>
</dbReference>